<feature type="domain" description="N-acetyltransferase" evidence="1">
    <location>
        <begin position="1"/>
        <end position="177"/>
    </location>
</feature>
<evidence type="ECO:0000259" key="1">
    <source>
        <dbReference type="PROSITE" id="PS51186"/>
    </source>
</evidence>
<sequence length="185" mass="20795">MILRRARMTDIDTILDWRTQRAAWLAARGQTQWQTPWPRWAVAAAIQAGQTWLAHDGDTPAASITLTAYTDLDRLWKSDRAPDADTLWHPVDDPANALYASKVMVPLHHAGTGLGSELLDWAAGRAYDAGVLWLRLDAWTTNTRLHAYYNGLGFDHVRTVTTRASGACFQRPAQPYRGTRLKEDQ</sequence>
<gene>
    <name evidence="2" type="ORF">Cch02nite_39550</name>
</gene>
<evidence type="ECO:0000313" key="3">
    <source>
        <dbReference type="Proteomes" id="UP000619293"/>
    </source>
</evidence>
<keyword evidence="3" id="KW-1185">Reference proteome</keyword>
<accession>A0A8J3K064</accession>
<dbReference type="PROSITE" id="PS51186">
    <property type="entry name" value="GNAT"/>
    <property type="match status" value="1"/>
</dbReference>
<organism evidence="2 3">
    <name type="scientific">Catellatospora chokoriensis</name>
    <dbReference type="NCBI Taxonomy" id="310353"/>
    <lineage>
        <taxon>Bacteria</taxon>
        <taxon>Bacillati</taxon>
        <taxon>Actinomycetota</taxon>
        <taxon>Actinomycetes</taxon>
        <taxon>Micromonosporales</taxon>
        <taxon>Micromonosporaceae</taxon>
        <taxon>Catellatospora</taxon>
    </lineage>
</organism>
<dbReference type="InterPro" id="IPR016181">
    <property type="entry name" value="Acyl_CoA_acyltransferase"/>
</dbReference>
<proteinExistence type="predicted"/>
<dbReference type="Proteomes" id="UP000619293">
    <property type="component" value="Unassembled WGS sequence"/>
</dbReference>
<dbReference type="AlphaFoldDB" id="A0A8J3K064"/>
<reference evidence="2 3" key="1">
    <citation type="submission" date="2021-01" db="EMBL/GenBank/DDBJ databases">
        <title>Whole genome shotgun sequence of Catellatospora chokoriensis NBRC 107358.</title>
        <authorList>
            <person name="Komaki H."/>
            <person name="Tamura T."/>
        </authorList>
    </citation>
    <scope>NUCLEOTIDE SEQUENCE [LARGE SCALE GENOMIC DNA]</scope>
    <source>
        <strain evidence="2 3">NBRC 107358</strain>
    </source>
</reference>
<dbReference type="GO" id="GO:0016747">
    <property type="term" value="F:acyltransferase activity, transferring groups other than amino-acyl groups"/>
    <property type="evidence" value="ECO:0007669"/>
    <property type="project" value="InterPro"/>
</dbReference>
<dbReference type="EMBL" id="BONG01000023">
    <property type="protein sequence ID" value="GIF90511.1"/>
    <property type="molecule type" value="Genomic_DNA"/>
</dbReference>
<dbReference type="RefSeq" id="WP_191842537.1">
    <property type="nucleotide sequence ID" value="NZ_JAAOTI010000024.1"/>
</dbReference>
<evidence type="ECO:0000313" key="2">
    <source>
        <dbReference type="EMBL" id="GIF90511.1"/>
    </source>
</evidence>
<protein>
    <recommendedName>
        <fullName evidence="1">N-acetyltransferase domain-containing protein</fullName>
    </recommendedName>
</protein>
<comment type="caution">
    <text evidence="2">The sequence shown here is derived from an EMBL/GenBank/DDBJ whole genome shotgun (WGS) entry which is preliminary data.</text>
</comment>
<dbReference type="SUPFAM" id="SSF55729">
    <property type="entry name" value="Acyl-CoA N-acyltransferases (Nat)"/>
    <property type="match status" value="1"/>
</dbReference>
<name>A0A8J3K064_9ACTN</name>
<dbReference type="InterPro" id="IPR000182">
    <property type="entry name" value="GNAT_dom"/>
</dbReference>
<dbReference type="Gene3D" id="3.40.630.30">
    <property type="match status" value="1"/>
</dbReference>
<dbReference type="Pfam" id="PF00583">
    <property type="entry name" value="Acetyltransf_1"/>
    <property type="match status" value="1"/>
</dbReference>